<evidence type="ECO:0000256" key="9">
    <source>
        <dbReference type="SAM" id="Phobius"/>
    </source>
</evidence>
<dbReference type="GO" id="GO:0000155">
    <property type="term" value="F:phosphorelay sensor kinase activity"/>
    <property type="evidence" value="ECO:0007669"/>
    <property type="project" value="InterPro"/>
</dbReference>
<dbReference type="Pfam" id="PF07730">
    <property type="entry name" value="HisKA_3"/>
    <property type="match status" value="1"/>
</dbReference>
<organism evidence="11 12">
    <name type="scientific">Salinibacillus xinjiangensis</name>
    <dbReference type="NCBI Taxonomy" id="1229268"/>
    <lineage>
        <taxon>Bacteria</taxon>
        <taxon>Bacillati</taxon>
        <taxon>Bacillota</taxon>
        <taxon>Bacilli</taxon>
        <taxon>Bacillales</taxon>
        <taxon>Bacillaceae</taxon>
        <taxon>Salinibacillus</taxon>
    </lineage>
</organism>
<dbReference type="EMBL" id="WJNH01000005">
    <property type="protein sequence ID" value="MRG86488.1"/>
    <property type="molecule type" value="Genomic_DNA"/>
</dbReference>
<dbReference type="RefSeq" id="WP_153728403.1">
    <property type="nucleotide sequence ID" value="NZ_WJNH01000005.1"/>
</dbReference>
<keyword evidence="9" id="KW-1133">Transmembrane helix</keyword>
<sequence length="622" mass="71313">MEKNVKSNYFQRESSSKIYMTLLSILGWILVTYCFLQLQPIEDVYILSLMIVCLALALYYPIPVWRGHSSISFPVTYVLYLLYGLSYTLVIFAIIIFCTYALRRHPFRIVWFNPAQLSISFYIAVKGTEWIAPILESTFDSPTWYGIAHFLFLLLIYYGVNNLLVDIVLLLRPQKYTFEVWKHKMVMETIVVAISLIYGISFYILGSQNRGEIDVVAFFFFFSPLIGLSLLSSVIARLKKEKNRLKALFSITAELNNMLPTKDWLNKLKTNFRTFLDVDACILWIKQNGEWVRGYVDGNIQPNIYLSKSELAEFDQVKEPIYYENKKKNSVIAAKSFHSDIQAFVYTPLVIEGETLGMFVVGRSRTKSFMKDDIQSIATLANQLAVAIKTKSLIEKQEQLIIVEERNRIAREIHDGVAQTLAGAIMKLETAERKYRSNKQETFILLQDSIQKMRLILKEVRDSIYALRPNPTSRITLSSAIMQKINSIENDHDLEVSFDIRGEEKELSSLVEKVMYETFQEAMQNSIKHSRATKIHVLLSYQTEHILLKVTDNGVGFSLYQAMIKARNHPHYGILNINEAADKINASLQIDSKEGKGTDVTLTVPRMGLEGEEFNDQSVIGG</sequence>
<feature type="transmembrane region" description="Helical" evidence="9">
    <location>
        <begin position="145"/>
        <end position="164"/>
    </location>
</feature>
<dbReference type="Gene3D" id="1.20.5.1930">
    <property type="match status" value="1"/>
</dbReference>
<gene>
    <name evidence="11" type="ORF">GH754_09105</name>
</gene>
<dbReference type="AlphaFoldDB" id="A0A6G1X6Q1"/>
<accession>A0A6G1X6Q1</accession>
<evidence type="ECO:0000256" key="4">
    <source>
        <dbReference type="ARBA" id="ARBA00022679"/>
    </source>
</evidence>
<dbReference type="SMART" id="SM00387">
    <property type="entry name" value="HATPase_c"/>
    <property type="match status" value="1"/>
</dbReference>
<dbReference type="PANTHER" id="PTHR24421:SF10">
    <property type="entry name" value="NITRATE_NITRITE SENSOR PROTEIN NARQ"/>
    <property type="match status" value="1"/>
</dbReference>
<evidence type="ECO:0000313" key="11">
    <source>
        <dbReference type="EMBL" id="MRG86488.1"/>
    </source>
</evidence>
<keyword evidence="3" id="KW-0597">Phosphoprotein</keyword>
<dbReference type="CDD" id="cd16917">
    <property type="entry name" value="HATPase_UhpB-NarQ-NarX-like"/>
    <property type="match status" value="1"/>
</dbReference>
<reference evidence="11 12" key="1">
    <citation type="submission" date="2019-11" db="EMBL/GenBank/DDBJ databases">
        <authorList>
            <person name="Li J."/>
        </authorList>
    </citation>
    <scope>NUCLEOTIDE SEQUENCE [LARGE SCALE GENOMIC DNA]</scope>
    <source>
        <strain evidence="11 12">J4</strain>
    </source>
</reference>
<keyword evidence="6" id="KW-0418">Kinase</keyword>
<feature type="transmembrane region" description="Helical" evidence="9">
    <location>
        <begin position="80"/>
        <end position="102"/>
    </location>
</feature>
<comment type="caution">
    <text evidence="11">The sequence shown here is derived from an EMBL/GenBank/DDBJ whole genome shotgun (WGS) entry which is preliminary data.</text>
</comment>
<dbReference type="Proteomes" id="UP000480185">
    <property type="component" value="Unassembled WGS sequence"/>
</dbReference>
<evidence type="ECO:0000256" key="5">
    <source>
        <dbReference type="ARBA" id="ARBA00022741"/>
    </source>
</evidence>
<keyword evidence="7" id="KW-0067">ATP-binding</keyword>
<dbReference type="InterPro" id="IPR003594">
    <property type="entry name" value="HATPase_dom"/>
</dbReference>
<feature type="transmembrane region" description="Helical" evidence="9">
    <location>
        <begin position="43"/>
        <end position="60"/>
    </location>
</feature>
<keyword evidence="12" id="KW-1185">Reference proteome</keyword>
<protein>
    <recommendedName>
        <fullName evidence="2">histidine kinase</fullName>
        <ecNumber evidence="2">2.7.13.3</ecNumber>
    </recommendedName>
</protein>
<dbReference type="GO" id="GO:0005524">
    <property type="term" value="F:ATP binding"/>
    <property type="evidence" value="ECO:0007669"/>
    <property type="project" value="UniProtKB-KW"/>
</dbReference>
<dbReference type="Gene3D" id="3.30.450.40">
    <property type="match status" value="1"/>
</dbReference>
<evidence type="ECO:0000259" key="10">
    <source>
        <dbReference type="SMART" id="SM00387"/>
    </source>
</evidence>
<keyword evidence="4" id="KW-0808">Transferase</keyword>
<dbReference type="InterPro" id="IPR003018">
    <property type="entry name" value="GAF"/>
</dbReference>
<dbReference type="OrthoDB" id="9781904at2"/>
<dbReference type="InterPro" id="IPR029016">
    <property type="entry name" value="GAF-like_dom_sf"/>
</dbReference>
<dbReference type="GO" id="GO:0046983">
    <property type="term" value="F:protein dimerization activity"/>
    <property type="evidence" value="ECO:0007669"/>
    <property type="project" value="InterPro"/>
</dbReference>
<keyword evidence="9" id="KW-0812">Transmembrane</keyword>
<dbReference type="PANTHER" id="PTHR24421">
    <property type="entry name" value="NITRATE/NITRITE SENSOR PROTEIN NARX-RELATED"/>
    <property type="match status" value="1"/>
</dbReference>
<evidence type="ECO:0000313" key="12">
    <source>
        <dbReference type="Proteomes" id="UP000480185"/>
    </source>
</evidence>
<evidence type="ECO:0000256" key="2">
    <source>
        <dbReference type="ARBA" id="ARBA00012438"/>
    </source>
</evidence>
<dbReference type="InterPro" id="IPR050482">
    <property type="entry name" value="Sensor_HK_TwoCompSys"/>
</dbReference>
<feature type="transmembrane region" description="Helical" evidence="9">
    <location>
        <begin position="217"/>
        <end position="236"/>
    </location>
</feature>
<dbReference type="SUPFAM" id="SSF55874">
    <property type="entry name" value="ATPase domain of HSP90 chaperone/DNA topoisomerase II/histidine kinase"/>
    <property type="match status" value="1"/>
</dbReference>
<dbReference type="InterPro" id="IPR011712">
    <property type="entry name" value="Sig_transdc_His_kin_sub3_dim/P"/>
</dbReference>
<dbReference type="Gene3D" id="3.30.565.10">
    <property type="entry name" value="Histidine kinase-like ATPase, C-terminal domain"/>
    <property type="match status" value="1"/>
</dbReference>
<comment type="catalytic activity">
    <reaction evidence="1">
        <text>ATP + protein L-histidine = ADP + protein N-phospho-L-histidine.</text>
        <dbReference type="EC" id="2.7.13.3"/>
    </reaction>
</comment>
<name>A0A6G1X6Q1_9BACI</name>
<feature type="transmembrane region" description="Helical" evidence="9">
    <location>
        <begin position="185"/>
        <end position="205"/>
    </location>
</feature>
<evidence type="ECO:0000256" key="3">
    <source>
        <dbReference type="ARBA" id="ARBA00022553"/>
    </source>
</evidence>
<dbReference type="InterPro" id="IPR036890">
    <property type="entry name" value="HATPase_C_sf"/>
</dbReference>
<dbReference type="EC" id="2.7.13.3" evidence="2"/>
<evidence type="ECO:0000256" key="1">
    <source>
        <dbReference type="ARBA" id="ARBA00000085"/>
    </source>
</evidence>
<feature type="transmembrane region" description="Helical" evidence="9">
    <location>
        <begin position="18"/>
        <end position="36"/>
    </location>
</feature>
<dbReference type="Pfam" id="PF13185">
    <property type="entry name" value="GAF_2"/>
    <property type="match status" value="1"/>
</dbReference>
<evidence type="ECO:0000256" key="8">
    <source>
        <dbReference type="ARBA" id="ARBA00023012"/>
    </source>
</evidence>
<dbReference type="SUPFAM" id="SSF55781">
    <property type="entry name" value="GAF domain-like"/>
    <property type="match status" value="1"/>
</dbReference>
<evidence type="ECO:0000256" key="7">
    <source>
        <dbReference type="ARBA" id="ARBA00022840"/>
    </source>
</evidence>
<feature type="domain" description="Histidine kinase/HSP90-like ATPase" evidence="10">
    <location>
        <begin position="510"/>
        <end position="608"/>
    </location>
</feature>
<evidence type="ECO:0000256" key="6">
    <source>
        <dbReference type="ARBA" id="ARBA00022777"/>
    </source>
</evidence>
<keyword evidence="8" id="KW-0902">Two-component regulatory system</keyword>
<keyword evidence="9" id="KW-0472">Membrane</keyword>
<dbReference type="GO" id="GO:0016020">
    <property type="term" value="C:membrane"/>
    <property type="evidence" value="ECO:0007669"/>
    <property type="project" value="InterPro"/>
</dbReference>
<dbReference type="Pfam" id="PF02518">
    <property type="entry name" value="HATPase_c"/>
    <property type="match status" value="1"/>
</dbReference>
<keyword evidence="5" id="KW-0547">Nucleotide-binding</keyword>
<proteinExistence type="predicted"/>